<dbReference type="PROSITE" id="PS51257">
    <property type="entry name" value="PROKAR_LIPOPROTEIN"/>
    <property type="match status" value="1"/>
</dbReference>
<reference evidence="2 3" key="1">
    <citation type="submission" date="2019-02" db="EMBL/GenBank/DDBJ databases">
        <title>Sequencing the genomes of 1000 actinobacteria strains.</title>
        <authorList>
            <person name="Klenk H.-P."/>
        </authorList>
    </citation>
    <scope>NUCLEOTIDE SEQUENCE [LARGE SCALE GENOMIC DNA]</scope>
    <source>
        <strain evidence="2 3">DSM 45779</strain>
    </source>
</reference>
<dbReference type="Gene3D" id="3.90.420.10">
    <property type="entry name" value="Oxidoreductase, molybdopterin-binding domain"/>
    <property type="match status" value="1"/>
</dbReference>
<proteinExistence type="predicted"/>
<accession>A0A4Q7UTT4</accession>
<feature type="signal peptide" evidence="1">
    <location>
        <begin position="1"/>
        <end position="25"/>
    </location>
</feature>
<comment type="caution">
    <text evidence="2">The sequence shown here is derived from an EMBL/GenBank/DDBJ whole genome shotgun (WGS) entry which is preliminary data.</text>
</comment>
<dbReference type="InterPro" id="IPR036374">
    <property type="entry name" value="OxRdtase_Mopterin-bd_sf"/>
</dbReference>
<sequence length="184" mass="18659">MPHLRRNIASSILLCGLLAGCGAGAPATAPPEPAAASSSAPALPAPGTVALTGDLRAPGELTTASLARLPQRTVTVGYRTGKGPEKRTETGVLLADAVPATAFAEAPGKNPALSFAVLGVGADGYTALVAYGEYSPDFGDRGTMIATSEDGKPLERPRLVVPGDVKGGRYVSDLVELKVVRVAR</sequence>
<dbReference type="EMBL" id="SHKL01000001">
    <property type="protein sequence ID" value="RZT85337.1"/>
    <property type="molecule type" value="Genomic_DNA"/>
</dbReference>
<name>A0A4Q7UTT4_PSEST</name>
<evidence type="ECO:0000313" key="2">
    <source>
        <dbReference type="EMBL" id="RZT85337.1"/>
    </source>
</evidence>
<evidence type="ECO:0000313" key="3">
    <source>
        <dbReference type="Proteomes" id="UP000291591"/>
    </source>
</evidence>
<protein>
    <recommendedName>
        <fullName evidence="4">Molybdopterin-dependent oxidoreductase-like protein</fullName>
    </recommendedName>
</protein>
<dbReference type="AlphaFoldDB" id="A0A4Q7UTT4"/>
<keyword evidence="3" id="KW-1185">Reference proteome</keyword>
<dbReference type="Proteomes" id="UP000291591">
    <property type="component" value="Unassembled WGS sequence"/>
</dbReference>
<gene>
    <name evidence="2" type="ORF">EV383_2202</name>
</gene>
<organism evidence="2 3">
    <name type="scientific">Pseudonocardia sediminis</name>
    <dbReference type="NCBI Taxonomy" id="1397368"/>
    <lineage>
        <taxon>Bacteria</taxon>
        <taxon>Bacillati</taxon>
        <taxon>Actinomycetota</taxon>
        <taxon>Actinomycetes</taxon>
        <taxon>Pseudonocardiales</taxon>
        <taxon>Pseudonocardiaceae</taxon>
        <taxon>Pseudonocardia</taxon>
    </lineage>
</organism>
<dbReference type="RefSeq" id="WP_130289811.1">
    <property type="nucleotide sequence ID" value="NZ_SHKL01000001.1"/>
</dbReference>
<dbReference type="SUPFAM" id="SSF56524">
    <property type="entry name" value="Oxidoreductase molybdopterin-binding domain"/>
    <property type="match status" value="1"/>
</dbReference>
<keyword evidence="1" id="KW-0732">Signal</keyword>
<evidence type="ECO:0008006" key="4">
    <source>
        <dbReference type="Google" id="ProtNLM"/>
    </source>
</evidence>
<feature type="chain" id="PRO_5038753805" description="Molybdopterin-dependent oxidoreductase-like protein" evidence="1">
    <location>
        <begin position="26"/>
        <end position="184"/>
    </location>
</feature>
<dbReference type="OrthoDB" id="3577245at2"/>
<evidence type="ECO:0000256" key="1">
    <source>
        <dbReference type="SAM" id="SignalP"/>
    </source>
</evidence>